<dbReference type="InterPro" id="IPR049174">
    <property type="entry name" value="Beta-AFase-like"/>
</dbReference>
<feature type="domain" description="Non-reducing end beta-L-arabinofuranosidase-like GH127 middle" evidence="2">
    <location>
        <begin position="395"/>
        <end position="485"/>
    </location>
</feature>
<reference evidence="3 4" key="1">
    <citation type="submission" date="2019-02" db="EMBL/GenBank/DDBJ databases">
        <title>Paenibacillus sp. nov., isolated from surface-sterilized tissue of Thalictrum simplex L.</title>
        <authorList>
            <person name="Tuo L."/>
        </authorList>
    </citation>
    <scope>NUCLEOTIDE SEQUENCE [LARGE SCALE GENOMIC DNA]</scope>
    <source>
        <strain evidence="3 4">N2SHLJ1</strain>
    </source>
</reference>
<protein>
    <recommendedName>
        <fullName evidence="5">DUF1680 family protein</fullName>
    </recommendedName>
</protein>
<dbReference type="PANTHER" id="PTHR43465:SF2">
    <property type="entry name" value="DUF1680 DOMAIN PROTEIN (AFU_ORTHOLOGUE AFUA_1G08910)"/>
    <property type="match status" value="1"/>
</dbReference>
<dbReference type="GO" id="GO:0005975">
    <property type="term" value="P:carbohydrate metabolic process"/>
    <property type="evidence" value="ECO:0007669"/>
    <property type="project" value="InterPro"/>
</dbReference>
<dbReference type="AlphaFoldDB" id="A0A4Q9E1P2"/>
<dbReference type="Proteomes" id="UP000293142">
    <property type="component" value="Unassembled WGS sequence"/>
</dbReference>
<dbReference type="InterPro" id="IPR008928">
    <property type="entry name" value="6-hairpin_glycosidase_sf"/>
</dbReference>
<feature type="domain" description="Non-reducing end beta-L-arabinofuranosidase-like GH127 catalytic" evidence="1">
    <location>
        <begin position="63"/>
        <end position="377"/>
    </location>
</feature>
<evidence type="ECO:0000313" key="3">
    <source>
        <dbReference type="EMBL" id="TBL81501.1"/>
    </source>
</evidence>
<dbReference type="EMBL" id="SIRE01000002">
    <property type="protein sequence ID" value="TBL81501.1"/>
    <property type="molecule type" value="Genomic_DNA"/>
</dbReference>
<dbReference type="Pfam" id="PF20736">
    <property type="entry name" value="Glyco_hydro127M"/>
    <property type="match status" value="1"/>
</dbReference>
<dbReference type="InterPro" id="IPR049046">
    <property type="entry name" value="Beta-AFase-like_GH127_middle"/>
</dbReference>
<dbReference type="SUPFAM" id="SSF48208">
    <property type="entry name" value="Six-hairpin glycosidases"/>
    <property type="match status" value="1"/>
</dbReference>
<accession>A0A4Q9E1P2</accession>
<proteinExistence type="predicted"/>
<gene>
    <name evidence="3" type="ORF">EYB31_00345</name>
</gene>
<dbReference type="PANTHER" id="PTHR43465">
    <property type="entry name" value="DUF1680 DOMAIN PROTEIN (AFU_ORTHOLOGUE AFUA_1G08910)"/>
    <property type="match status" value="1"/>
</dbReference>
<evidence type="ECO:0000259" key="1">
    <source>
        <dbReference type="Pfam" id="PF07944"/>
    </source>
</evidence>
<sequence length="652" mass="73868">MTLPVTAFEALPLGRIKPEGWLKHQLRIQADGFTGHLEEHWPDVGPDNGWIGGGGESWERGPYYLDGLLPLAYLLEDETLIGKARKWIEWSLASQREDGFFGPAAIRTVNREINKSNDWWHYMIMLKVMIQYEEATGDERVQPFLAKFFSYVHRHIEEQPLEQWAKARGADMMYCVLWLYKRNPEPFLLELIRILAKQTTNWTDIFHDFPFWRKVEHMDMRTHVVNVAMGLKTPAIRYEFGGSETELRAVYRGIQSLMTYHGQAHGMFSGDEWLSGTHPSQGVELCAVVEYMYSLEHLIRVFGDGMFGDILEKVAFNALPAAISADWTSHQYDQQVNQIVCNIAPRNWSNHSDANVFGLEPNFGCCTANMHQGWPKLVSHLWMSDGAGGLSAVSYAPCTVTARVGRDTEAKLKVGGEYPFTEQVSMEFELSQSDVFALHLRIPAWCDSPSLQINGQSVQLEIKKGYAAVSREWHHGDKLLLELPMKVRTESRNLYAVSVERGPLVYALPIQENWQLLLKRERFHDWEIYPGSPWKYGLLADSSFQVISRKDVPHQPFAAQHAPVRLVASGQLVRNWQMEGNNAGTPPLNPDVQGQPVVALELVPYASAKLRIAEFPLIGSRAGVTETLNSEALYSNSYATTGGARREHARKG</sequence>
<dbReference type="RefSeq" id="WP_131011286.1">
    <property type="nucleotide sequence ID" value="NZ_SIRE01000002.1"/>
</dbReference>
<keyword evidence="4" id="KW-1185">Reference proteome</keyword>
<dbReference type="OrthoDB" id="9757939at2"/>
<evidence type="ECO:0008006" key="5">
    <source>
        <dbReference type="Google" id="ProtNLM"/>
    </source>
</evidence>
<name>A0A4Q9E1P2_9BACL</name>
<evidence type="ECO:0000259" key="2">
    <source>
        <dbReference type="Pfam" id="PF20736"/>
    </source>
</evidence>
<evidence type="ECO:0000313" key="4">
    <source>
        <dbReference type="Proteomes" id="UP000293142"/>
    </source>
</evidence>
<organism evidence="3 4">
    <name type="scientific">Paenibacillus thalictri</name>
    <dbReference type="NCBI Taxonomy" id="2527873"/>
    <lineage>
        <taxon>Bacteria</taxon>
        <taxon>Bacillati</taxon>
        <taxon>Bacillota</taxon>
        <taxon>Bacilli</taxon>
        <taxon>Bacillales</taxon>
        <taxon>Paenibacillaceae</taxon>
        <taxon>Paenibacillus</taxon>
    </lineage>
</organism>
<dbReference type="InterPro" id="IPR012878">
    <property type="entry name" value="Beta-AFase-like_GH127_cat"/>
</dbReference>
<dbReference type="Pfam" id="PF07944">
    <property type="entry name" value="Beta-AFase-like_GH127_cat"/>
    <property type="match status" value="1"/>
</dbReference>
<comment type="caution">
    <text evidence="3">The sequence shown here is derived from an EMBL/GenBank/DDBJ whole genome shotgun (WGS) entry which is preliminary data.</text>
</comment>